<keyword evidence="5" id="KW-0732">Signal</keyword>
<feature type="region of interest" description="Disordered" evidence="4">
    <location>
        <begin position="763"/>
        <end position="784"/>
    </location>
</feature>
<dbReference type="InterPro" id="IPR008969">
    <property type="entry name" value="CarboxyPept-like_regulatory"/>
</dbReference>
<dbReference type="PANTHER" id="PTHR40980">
    <property type="entry name" value="PLUG DOMAIN-CONTAINING PROTEIN"/>
    <property type="match status" value="1"/>
</dbReference>
<feature type="chain" id="PRO_5013335283" evidence="5">
    <location>
        <begin position="21"/>
        <end position="784"/>
    </location>
</feature>
<evidence type="ECO:0000256" key="5">
    <source>
        <dbReference type="SAM" id="SignalP"/>
    </source>
</evidence>
<name>A0A1K1Q869_9FLAO</name>
<evidence type="ECO:0000256" key="2">
    <source>
        <dbReference type="ARBA" id="ARBA00023136"/>
    </source>
</evidence>
<keyword evidence="3" id="KW-0998">Cell outer membrane</keyword>
<keyword evidence="8" id="KW-1185">Reference proteome</keyword>
<dbReference type="Pfam" id="PF13620">
    <property type="entry name" value="CarboxypepD_reg"/>
    <property type="match status" value="1"/>
</dbReference>
<dbReference type="InterPro" id="IPR036942">
    <property type="entry name" value="Beta-barrel_TonB_sf"/>
</dbReference>
<sequence length="784" mass="87843">MNALAKIIIISILGVLSAQAQSKISGLITEQNIPLEYANVILYNQTLSKVVTGTISSKTGTYVFNDVVNGSYYIEVSMLGFKTTTSKVFELTTDKELNFSLSEEAESLNEVVVKSKRPVIRQTAEKLVVDLENSEMINSNLKDVMKRVPGVIVTNNGISYAGQNNIRILINGKTTDYMDMNTLLRDMPADNIARVEMVEQPGAEFDAAGSGPIINIILKKNVRLGTNGTVVGWVGEDEGVEYGTSASIGSYKNKLNWQASAGYSSPTWREDLFIKRTVDGATYNQATIEPYNPKTARVSGSVDYYITEEHTIGVGVRNINTNSDRNSNSSNIITSNNGTDYLLSQNSFNRDQVVFNVNPYYEYKTEKQKLTVDFNFVDYSNDNINTISSLEGSTVPYTNQRYLQDGEYQIKTYKVDYSKQFTKDFKLSFGSKYAAVDTDSDLMSFSENTNGEFTFNEAASNRFLVEENIFALYSKLNITSGEWSFSGGLRFEDSNTKGTSNTTNVTRERKISKLFPSASVSKKLGESLSANVAYSYRISRPSYSTLNSFVTYYDPLSSDVGNENLKPAFTNNYQFNLTFDGQPFFTIGYSETKDAMFQYVSQNTDTAEISRTTINLTDSENWNFRLFGPLSFIEGVDGYTGFIVNYNKLESVPDNLNLDKWSLIWFTQASYELPWEINAEISGNYGTGALDGGLDVDWFAGIDFSLGKTFLDDRLKVNLGLSKILNRGYVGKINYNNLFADVESNESRRNVQLRVSYSFGSRYGKQKNRENSSKEEQNRIDDNN</sequence>
<evidence type="ECO:0000256" key="4">
    <source>
        <dbReference type="SAM" id="MobiDB-lite"/>
    </source>
</evidence>
<evidence type="ECO:0000259" key="6">
    <source>
        <dbReference type="Pfam" id="PF14905"/>
    </source>
</evidence>
<evidence type="ECO:0000256" key="1">
    <source>
        <dbReference type="ARBA" id="ARBA00004442"/>
    </source>
</evidence>
<proteinExistence type="predicted"/>
<feature type="domain" description="Outer membrane protein beta-barrel" evidence="6">
    <location>
        <begin position="363"/>
        <end position="757"/>
    </location>
</feature>
<comment type="subcellular location">
    <subcellularLocation>
        <location evidence="1">Cell outer membrane</location>
    </subcellularLocation>
</comment>
<gene>
    <name evidence="7" type="ORF">SAMN05660313_02426</name>
</gene>
<protein>
    <submittedName>
        <fullName evidence="7">Outer membrane receptor proteins, mostly Fe transport</fullName>
    </submittedName>
</protein>
<dbReference type="SUPFAM" id="SSF56935">
    <property type="entry name" value="Porins"/>
    <property type="match status" value="1"/>
</dbReference>
<dbReference type="STRING" id="76595.SAMN05660313_02426"/>
<dbReference type="Gene3D" id="2.170.130.10">
    <property type="entry name" value="TonB-dependent receptor, plug domain"/>
    <property type="match status" value="1"/>
</dbReference>
<dbReference type="OrthoDB" id="8764943at2"/>
<evidence type="ECO:0000313" key="7">
    <source>
        <dbReference type="EMBL" id="SFW55875.1"/>
    </source>
</evidence>
<dbReference type="AlphaFoldDB" id="A0A1K1Q869"/>
<evidence type="ECO:0000313" key="8">
    <source>
        <dbReference type="Proteomes" id="UP000183257"/>
    </source>
</evidence>
<dbReference type="InterPro" id="IPR037066">
    <property type="entry name" value="Plug_dom_sf"/>
</dbReference>
<accession>A0A1K1Q869</accession>
<feature type="compositionally biased region" description="Basic and acidic residues" evidence="4">
    <location>
        <begin position="767"/>
        <end position="784"/>
    </location>
</feature>
<keyword evidence="2" id="KW-0472">Membrane</keyword>
<evidence type="ECO:0000256" key="3">
    <source>
        <dbReference type="ARBA" id="ARBA00023237"/>
    </source>
</evidence>
<feature type="signal peptide" evidence="5">
    <location>
        <begin position="1"/>
        <end position="20"/>
    </location>
</feature>
<dbReference type="GO" id="GO:0009279">
    <property type="term" value="C:cell outer membrane"/>
    <property type="evidence" value="ECO:0007669"/>
    <property type="project" value="UniProtKB-SubCell"/>
</dbReference>
<organism evidence="7 8">
    <name type="scientific">Cellulophaga fucicola</name>
    <dbReference type="NCBI Taxonomy" id="76595"/>
    <lineage>
        <taxon>Bacteria</taxon>
        <taxon>Pseudomonadati</taxon>
        <taxon>Bacteroidota</taxon>
        <taxon>Flavobacteriia</taxon>
        <taxon>Flavobacteriales</taxon>
        <taxon>Flavobacteriaceae</taxon>
        <taxon>Cellulophaga</taxon>
    </lineage>
</organism>
<dbReference type="EMBL" id="FPIY01000003">
    <property type="protein sequence ID" value="SFW55875.1"/>
    <property type="molecule type" value="Genomic_DNA"/>
</dbReference>
<reference evidence="8" key="1">
    <citation type="submission" date="2016-11" db="EMBL/GenBank/DDBJ databases">
        <authorList>
            <person name="Varghese N."/>
            <person name="Submissions S."/>
        </authorList>
    </citation>
    <scope>NUCLEOTIDE SEQUENCE [LARGE SCALE GENOMIC DNA]</scope>
    <source>
        <strain evidence="8">DSM 24786</strain>
    </source>
</reference>
<dbReference type="Gene3D" id="2.40.170.20">
    <property type="entry name" value="TonB-dependent receptor, beta-barrel domain"/>
    <property type="match status" value="1"/>
</dbReference>
<dbReference type="Proteomes" id="UP000183257">
    <property type="component" value="Unassembled WGS sequence"/>
</dbReference>
<dbReference type="Pfam" id="PF14905">
    <property type="entry name" value="OMP_b-brl_3"/>
    <property type="match status" value="1"/>
</dbReference>
<dbReference type="SUPFAM" id="SSF49464">
    <property type="entry name" value="Carboxypeptidase regulatory domain-like"/>
    <property type="match status" value="1"/>
</dbReference>
<dbReference type="Gene3D" id="2.60.40.1120">
    <property type="entry name" value="Carboxypeptidase-like, regulatory domain"/>
    <property type="match status" value="1"/>
</dbReference>
<keyword evidence="7" id="KW-0675">Receptor</keyword>
<dbReference type="PANTHER" id="PTHR40980:SF4">
    <property type="entry name" value="TONB-DEPENDENT RECEPTOR-LIKE BETA-BARREL DOMAIN-CONTAINING PROTEIN"/>
    <property type="match status" value="1"/>
</dbReference>
<dbReference type="RefSeq" id="WP_072304059.1">
    <property type="nucleotide sequence ID" value="NZ_FPIY01000003.1"/>
</dbReference>
<dbReference type="InterPro" id="IPR041700">
    <property type="entry name" value="OMP_b-brl_3"/>
</dbReference>